<dbReference type="AlphaFoldDB" id="A0A2K3KK33"/>
<evidence type="ECO:0000313" key="2">
    <source>
        <dbReference type="Proteomes" id="UP000236291"/>
    </source>
</evidence>
<organism evidence="1 2">
    <name type="scientific">Trifolium pratense</name>
    <name type="common">Red clover</name>
    <dbReference type="NCBI Taxonomy" id="57577"/>
    <lineage>
        <taxon>Eukaryota</taxon>
        <taxon>Viridiplantae</taxon>
        <taxon>Streptophyta</taxon>
        <taxon>Embryophyta</taxon>
        <taxon>Tracheophyta</taxon>
        <taxon>Spermatophyta</taxon>
        <taxon>Magnoliopsida</taxon>
        <taxon>eudicotyledons</taxon>
        <taxon>Gunneridae</taxon>
        <taxon>Pentapetalae</taxon>
        <taxon>rosids</taxon>
        <taxon>fabids</taxon>
        <taxon>Fabales</taxon>
        <taxon>Fabaceae</taxon>
        <taxon>Papilionoideae</taxon>
        <taxon>50 kb inversion clade</taxon>
        <taxon>NPAAA clade</taxon>
        <taxon>Hologalegina</taxon>
        <taxon>IRL clade</taxon>
        <taxon>Trifolieae</taxon>
        <taxon>Trifolium</taxon>
    </lineage>
</organism>
<evidence type="ECO:0000313" key="1">
    <source>
        <dbReference type="EMBL" id="PNX66636.1"/>
    </source>
</evidence>
<comment type="caution">
    <text evidence="1">The sequence shown here is derived from an EMBL/GenBank/DDBJ whole genome shotgun (WGS) entry which is preliminary data.</text>
</comment>
<reference evidence="1 2" key="1">
    <citation type="journal article" date="2014" name="Am. J. Bot.">
        <title>Genome assembly and annotation for red clover (Trifolium pratense; Fabaceae).</title>
        <authorList>
            <person name="Istvanek J."/>
            <person name="Jaros M."/>
            <person name="Krenek A."/>
            <person name="Repkova J."/>
        </authorList>
    </citation>
    <scope>NUCLEOTIDE SEQUENCE [LARGE SCALE GENOMIC DNA]</scope>
    <source>
        <strain evidence="2">cv. Tatra</strain>
        <tissue evidence="1">Young leaves</tissue>
    </source>
</reference>
<feature type="non-terminal residue" evidence="1">
    <location>
        <position position="40"/>
    </location>
</feature>
<sequence>MHDLLRDMGREIVRKKSKERGKEPSRLWRYEDVLELSKDT</sequence>
<dbReference type="EMBL" id="ASHM01196461">
    <property type="protein sequence ID" value="PNX66636.1"/>
    <property type="molecule type" value="Genomic_DNA"/>
</dbReference>
<accession>A0A2K3KK33</accession>
<reference evidence="1 2" key="2">
    <citation type="journal article" date="2017" name="Front. Plant Sci.">
        <title>Gene Classification and Mining of Molecular Markers Useful in Red Clover (Trifolium pratense) Breeding.</title>
        <authorList>
            <person name="Istvanek J."/>
            <person name="Dluhosova J."/>
            <person name="Dluhos P."/>
            <person name="Patkova L."/>
            <person name="Nedelnik J."/>
            <person name="Repkova J."/>
        </authorList>
    </citation>
    <scope>NUCLEOTIDE SEQUENCE [LARGE SCALE GENOMIC DNA]</scope>
    <source>
        <strain evidence="2">cv. Tatra</strain>
        <tissue evidence="1">Young leaves</tissue>
    </source>
</reference>
<gene>
    <name evidence="1" type="ORF">L195_g063146</name>
</gene>
<protein>
    <submittedName>
        <fullName evidence="1">Disease resistance protein (TIR-NBS-LRR class)</fullName>
    </submittedName>
</protein>
<dbReference type="Proteomes" id="UP000236291">
    <property type="component" value="Unassembled WGS sequence"/>
</dbReference>
<proteinExistence type="predicted"/>
<name>A0A2K3KK33_TRIPR</name>